<proteinExistence type="predicted"/>
<sequence>MNSDRNNEQDESIIKFFEENNIIYEKNYLFVMGFVKVEPMDYFIRAITFRFMPLHYIVLFEKDEIKFYGFKSFKFHPNPELIIKKSEIAEIKLTNNNFLGKLKIFTKSSEEKIKTYDFKVIVGNRKWTKENLEYLRNSEWSSKMI</sequence>
<gene>
    <name evidence="1" type="ORF">JCM16774_0705</name>
</gene>
<dbReference type="EMBL" id="AP019822">
    <property type="protein sequence ID" value="BBM35775.1"/>
    <property type="molecule type" value="Genomic_DNA"/>
</dbReference>
<dbReference type="Proteomes" id="UP000321606">
    <property type="component" value="Chromosome"/>
</dbReference>
<dbReference type="STRING" id="714315.GCA_000516535_00703"/>
<dbReference type="AlphaFoldDB" id="A0A510JC57"/>
<evidence type="ECO:0000313" key="2">
    <source>
        <dbReference type="Proteomes" id="UP000321606"/>
    </source>
</evidence>
<protein>
    <submittedName>
        <fullName evidence="1">Uncharacterized protein</fullName>
    </submittedName>
</protein>
<accession>A0A510JC57</accession>
<reference evidence="1 2" key="1">
    <citation type="submission" date="2019-07" db="EMBL/GenBank/DDBJ databases">
        <title>Complete Genome Sequence of Leptotrichia goodfellowii Strain JCM 16774.</title>
        <authorList>
            <person name="Watanabe S."/>
            <person name="Cui L."/>
        </authorList>
    </citation>
    <scope>NUCLEOTIDE SEQUENCE [LARGE SCALE GENOMIC DNA]</scope>
    <source>
        <strain evidence="1 2">JCM16774</strain>
    </source>
</reference>
<dbReference type="KEGG" id="lgo:JCM16774_0705"/>
<name>A0A510JC57_9FUSO</name>
<evidence type="ECO:0000313" key="1">
    <source>
        <dbReference type="EMBL" id="BBM35775.1"/>
    </source>
</evidence>
<dbReference type="RefSeq" id="WP_006807981.1">
    <property type="nucleotide sequence ID" value="NZ_AP019822.1"/>
</dbReference>
<organism evidence="1 2">
    <name type="scientific">Pseudoleptotrichia goodfellowii</name>
    <dbReference type="NCBI Taxonomy" id="157692"/>
    <lineage>
        <taxon>Bacteria</taxon>
        <taxon>Fusobacteriati</taxon>
        <taxon>Fusobacteriota</taxon>
        <taxon>Fusobacteriia</taxon>
        <taxon>Fusobacteriales</taxon>
        <taxon>Leptotrichiaceae</taxon>
        <taxon>Pseudoleptotrichia</taxon>
    </lineage>
</organism>